<organism evidence="1 2">
    <name type="scientific">Heterotrigona itama</name>
    <dbReference type="NCBI Taxonomy" id="395501"/>
    <lineage>
        <taxon>Eukaryota</taxon>
        <taxon>Metazoa</taxon>
        <taxon>Ecdysozoa</taxon>
        <taxon>Arthropoda</taxon>
        <taxon>Hexapoda</taxon>
        <taxon>Insecta</taxon>
        <taxon>Pterygota</taxon>
        <taxon>Neoptera</taxon>
        <taxon>Endopterygota</taxon>
        <taxon>Hymenoptera</taxon>
        <taxon>Apocrita</taxon>
        <taxon>Aculeata</taxon>
        <taxon>Apoidea</taxon>
        <taxon>Anthophila</taxon>
        <taxon>Apidae</taxon>
        <taxon>Heterotrigona</taxon>
    </lineage>
</organism>
<protein>
    <submittedName>
        <fullName evidence="1">Uncharacterized protein</fullName>
    </submittedName>
</protein>
<gene>
    <name evidence="1" type="ORF">MHI_LOCUS127934</name>
</gene>
<comment type="caution">
    <text evidence="1">The sequence shown here is derived from an EMBL/GenBank/DDBJ whole genome shotgun (WGS) entry which is preliminary data.</text>
</comment>
<sequence length="153" mass="16982">IVQPYSHTDSSNGGIDGRIYLEIDVNDVEHSRTSKERPFVQTMSAGVIKLVAAVKPKQDEWPMCGQWRGQETSVLLLTVRDILFRGQNARILLENSSVAFHCSLPGHPGRQRDVACTVVTIANLYTSCGCPWLYAIHDNDADCINACPKLTRI</sequence>
<evidence type="ECO:0000313" key="2">
    <source>
        <dbReference type="Proteomes" id="UP000752696"/>
    </source>
</evidence>
<keyword evidence="2" id="KW-1185">Reference proteome</keyword>
<dbReference type="AlphaFoldDB" id="A0A6V7GYC7"/>
<dbReference type="OrthoDB" id="10406890at2759"/>
<dbReference type="Proteomes" id="UP000752696">
    <property type="component" value="Unassembled WGS sequence"/>
</dbReference>
<feature type="non-terminal residue" evidence="1">
    <location>
        <position position="1"/>
    </location>
</feature>
<evidence type="ECO:0000313" key="1">
    <source>
        <dbReference type="EMBL" id="CAD1469470.1"/>
    </source>
</evidence>
<reference evidence="1" key="1">
    <citation type="submission" date="2020-07" db="EMBL/GenBank/DDBJ databases">
        <authorList>
            <person name="Nazaruddin N."/>
        </authorList>
    </citation>
    <scope>NUCLEOTIDE SEQUENCE</scope>
</reference>
<proteinExistence type="predicted"/>
<dbReference type="EMBL" id="CAJDYZ010002493">
    <property type="protein sequence ID" value="CAD1469470.1"/>
    <property type="molecule type" value="Genomic_DNA"/>
</dbReference>
<name>A0A6V7GYC7_9HYME</name>
<accession>A0A6V7GYC7</accession>